<dbReference type="Proteomes" id="UP000704712">
    <property type="component" value="Unassembled WGS sequence"/>
</dbReference>
<protein>
    <submittedName>
        <fullName evidence="1">Uncharacterized protein</fullName>
    </submittedName>
</protein>
<dbReference type="AlphaFoldDB" id="A0A833SKK4"/>
<keyword evidence="3" id="KW-1185">Reference proteome</keyword>
<comment type="caution">
    <text evidence="1">The sequence shown here is derived from an EMBL/GenBank/DDBJ whole genome shotgun (WGS) entry which is preliminary data.</text>
</comment>
<gene>
    <name evidence="1" type="ORF">GN244_ATG16917</name>
    <name evidence="2" type="ORF">GN958_ATG22649</name>
</gene>
<evidence type="ECO:0000313" key="2">
    <source>
        <dbReference type="EMBL" id="KAF4128103.1"/>
    </source>
</evidence>
<dbReference type="EMBL" id="JAACNO010003188">
    <property type="protein sequence ID" value="KAF4128103.1"/>
    <property type="molecule type" value="Genomic_DNA"/>
</dbReference>
<name>A0A833SKK4_PHYIN</name>
<dbReference type="Proteomes" id="UP000602510">
    <property type="component" value="Unassembled WGS sequence"/>
</dbReference>
<proteinExistence type="predicted"/>
<evidence type="ECO:0000313" key="3">
    <source>
        <dbReference type="Proteomes" id="UP000602510"/>
    </source>
</evidence>
<sequence>MTSARIFGDDGSSEWVNVLVPGHGRCYVQRTELELQDTSAVSAGGVTDLKCRLYTRRVDLGWFIEISGGNWLEYRTLVTVKSSFQC</sequence>
<organism evidence="1 3">
    <name type="scientific">Phytophthora infestans</name>
    <name type="common">Potato late blight agent</name>
    <name type="synonym">Botrytis infestans</name>
    <dbReference type="NCBI Taxonomy" id="4787"/>
    <lineage>
        <taxon>Eukaryota</taxon>
        <taxon>Sar</taxon>
        <taxon>Stramenopiles</taxon>
        <taxon>Oomycota</taxon>
        <taxon>Peronosporomycetes</taxon>
        <taxon>Peronosporales</taxon>
        <taxon>Peronosporaceae</taxon>
        <taxon>Phytophthora</taxon>
    </lineage>
</organism>
<dbReference type="EMBL" id="WSZM01000595">
    <property type="protein sequence ID" value="KAF4031273.1"/>
    <property type="molecule type" value="Genomic_DNA"/>
</dbReference>
<accession>A0A833SKK4</accession>
<evidence type="ECO:0000313" key="1">
    <source>
        <dbReference type="EMBL" id="KAF4031273.1"/>
    </source>
</evidence>
<reference evidence="1" key="1">
    <citation type="submission" date="2020-04" db="EMBL/GenBank/DDBJ databases">
        <title>Hybrid Assembly of Korean Phytophthora infestans isolates.</title>
        <authorList>
            <person name="Prokchorchik M."/>
            <person name="Lee Y."/>
            <person name="Seo J."/>
            <person name="Cho J.-H."/>
            <person name="Park Y.-E."/>
            <person name="Jang D.-C."/>
            <person name="Im J.-S."/>
            <person name="Choi J.-G."/>
            <person name="Park H.-J."/>
            <person name="Lee G.-B."/>
            <person name="Lee Y.-G."/>
            <person name="Hong S.-Y."/>
            <person name="Cho K."/>
            <person name="Sohn K.H."/>
        </authorList>
    </citation>
    <scope>NUCLEOTIDE SEQUENCE</scope>
    <source>
        <strain evidence="1">KR_1_A1</strain>
        <strain evidence="2">KR_2_A2</strain>
    </source>
</reference>